<dbReference type="FunFam" id="1.10.274.100:FF:000001">
    <property type="entry name" value="DNA-directed RNA polymerase subunit"/>
    <property type="match status" value="1"/>
</dbReference>
<dbReference type="GO" id="GO:0006351">
    <property type="term" value="P:DNA-templated transcription"/>
    <property type="evidence" value="ECO:0007669"/>
    <property type="project" value="InterPro"/>
</dbReference>
<evidence type="ECO:0000259" key="7">
    <source>
        <dbReference type="SMART" id="SM00663"/>
    </source>
</evidence>
<dbReference type="Gene3D" id="6.10.250.2940">
    <property type="match status" value="1"/>
</dbReference>
<dbReference type="Pfam" id="PF04983">
    <property type="entry name" value="RNA_pol_Rpb1_3"/>
    <property type="match status" value="1"/>
</dbReference>
<gene>
    <name evidence="8" type="primary">rpb1</name>
    <name evidence="8" type="ORF">CPARA_1gp025</name>
</gene>
<dbReference type="InterPro" id="IPR006592">
    <property type="entry name" value="RNA_pol_N"/>
</dbReference>
<accession>F2HH87</accession>
<evidence type="ECO:0000256" key="5">
    <source>
        <dbReference type="ARBA" id="ARBA00023163"/>
    </source>
</evidence>
<dbReference type="Gene3D" id="3.30.1360.140">
    <property type="match status" value="1"/>
</dbReference>
<evidence type="ECO:0000256" key="6">
    <source>
        <dbReference type="RuleBase" id="RU004279"/>
    </source>
</evidence>
<name>F2HH87_9CRYP</name>
<dbReference type="SMART" id="SM00663">
    <property type="entry name" value="RPOLA_N"/>
    <property type="match status" value="1"/>
</dbReference>
<dbReference type="InterPro" id="IPR045867">
    <property type="entry name" value="DNA-dir_RpoC_beta_prime"/>
</dbReference>
<dbReference type="GO" id="GO:0005665">
    <property type="term" value="C:RNA polymerase II, core complex"/>
    <property type="evidence" value="ECO:0007669"/>
    <property type="project" value="TreeGrafter"/>
</dbReference>
<dbReference type="InterPro" id="IPR044893">
    <property type="entry name" value="RNA_pol_Rpb1_clamp_domain"/>
</dbReference>
<dbReference type="GO" id="GO:0003677">
    <property type="term" value="F:DNA binding"/>
    <property type="evidence" value="ECO:0007669"/>
    <property type="project" value="InterPro"/>
</dbReference>
<evidence type="ECO:0000313" key="9">
    <source>
        <dbReference type="Proteomes" id="UP000243423"/>
    </source>
</evidence>
<dbReference type="Pfam" id="PF05000">
    <property type="entry name" value="RNA_pol_Rpb1_4"/>
    <property type="match status" value="1"/>
</dbReference>
<protein>
    <recommendedName>
        <fullName evidence="6">DNA-directed RNA polymerase subunit</fullName>
        <ecNumber evidence="6">2.7.7.6</ecNumber>
    </recommendedName>
</protein>
<dbReference type="RefSeq" id="XP_003239581.1">
    <property type="nucleotide sequence ID" value="XM_003239533.1"/>
</dbReference>
<dbReference type="GeneID" id="10447098"/>
<dbReference type="InterPro" id="IPR038120">
    <property type="entry name" value="Rpb1_funnel_sf"/>
</dbReference>
<reference evidence="8 9" key="1">
    <citation type="journal article" date="2011" name="Genome Biol. Evol.">
        <title>Complete nucleomorph genome sequence of the nonphotosynthetic alga Cryptomonas paramecium reveals a core nucleomorph gene set.</title>
        <authorList>
            <person name="Tanifuji G."/>
            <person name="Onodera N.T."/>
            <person name="Wheeler T.J."/>
            <person name="Dlutek M."/>
            <person name="Donaher N."/>
            <person name="Archibald J.M."/>
        </authorList>
    </citation>
    <scope>NUCLEOTIDE SEQUENCE [LARGE SCALE GENOMIC DNA]</scope>
    <source>
        <strain evidence="8 9">CCAP977/2A</strain>
    </source>
</reference>
<dbReference type="EMBL" id="CP002172">
    <property type="protein sequence ID" value="AEA38683.1"/>
    <property type="molecule type" value="Genomic_DNA"/>
</dbReference>
<dbReference type="CDD" id="cd02584">
    <property type="entry name" value="RNAP_II_Rpb1_C"/>
    <property type="match status" value="1"/>
</dbReference>
<dbReference type="InterPro" id="IPR000722">
    <property type="entry name" value="RNA_pol_asu"/>
</dbReference>
<dbReference type="Pfam" id="PF04998">
    <property type="entry name" value="RNA_pol_Rpb1_5"/>
    <property type="match status" value="1"/>
</dbReference>
<organism evidence="8 9">
    <name type="scientific">Cryptomonas paramaecium</name>
    <dbReference type="NCBI Taxonomy" id="2898"/>
    <lineage>
        <taxon>Eukaryota</taxon>
        <taxon>Cryptophyceae</taxon>
        <taxon>Cryptomonadales</taxon>
        <taxon>Cryptomonadaceae</taxon>
        <taxon>Cryptomonas</taxon>
    </lineage>
</organism>
<dbReference type="InterPro" id="IPR007080">
    <property type="entry name" value="RNA_pol_Rpb1_1"/>
</dbReference>
<comment type="similarity">
    <text evidence="1 6">Belongs to the RNA polymerase beta' chain family.</text>
</comment>
<keyword evidence="3 6" id="KW-0808">Transferase</keyword>
<dbReference type="Pfam" id="PF00623">
    <property type="entry name" value="RNA_pol_Rpb1_2"/>
    <property type="match status" value="1"/>
</dbReference>
<dbReference type="InterPro" id="IPR007075">
    <property type="entry name" value="RNA_pol_Rpb1_6"/>
</dbReference>
<dbReference type="SUPFAM" id="SSF64484">
    <property type="entry name" value="beta and beta-prime subunits of DNA dependent RNA-polymerase"/>
    <property type="match status" value="1"/>
</dbReference>
<evidence type="ECO:0000313" key="8">
    <source>
        <dbReference type="EMBL" id="AEA38683.1"/>
    </source>
</evidence>
<dbReference type="Gene3D" id="1.10.132.30">
    <property type="match status" value="1"/>
</dbReference>
<dbReference type="Proteomes" id="UP000243423">
    <property type="component" value="Nucleomorph 1"/>
</dbReference>
<dbReference type="EC" id="2.7.7.6" evidence="6"/>
<sequence>MIEEKKINSIQFSILSPDEIKKYSVVNVETDLISEENLPKKGGLMDTRLGVIEQGYYCETDMASHIECPGHFGHINLQKPIFHEGFIEFVLLIIRCIDHMSSKLIFNQNSQRVKNVMKIKNPYQRLINIAKLCVSSFGYRVFNKNSSDTFRQTVIQPKYYRDGWCIVAKFDPKITSEPTRILSAERIYEIFKRISDQDCNKIGLNPKLARPDWMILTVLPVPPPSIRPSIIFDSTSRAEDDLTYKLSDIIRCNKSLSHLIISYAPLQLINEQINLLQYHVGSYMDNTTPNLAKSIQKTGRPIKSIRQRLQGKEGRIRGNLMGKRVDFSARTVITPDPNILLEEIGIPWNVALNLTYPEIVTNFNYQYMKQLVQNGPTRYPGAKYVIKNDGTRLDLRYVKKLSNVYLEIGYQVERHLRDGDVILFNRQPSLHKMSMMSHIVKIMDYSTFRMNLSATTPYNADFDGDEMNLHLPQTLESTSELLNLLTVSKCILSQQSNKPVIGIVQDSLIGAFLLTQKDVFMDMCTLNMLLIHIDGCNSIPFPTFIKPNILWTGKQVFSLILPSVNLTRNCINYSDTETNFSQDNKVIILNGQLICGVIDKRSAGSSSGGIIHVCWKEYGPEKTAFFISQFQWMINHWLLLCGFSVGVEDTIANKIINLKVVSIIKKAKNEVRYILRKKVTSAEIYPDKNSDEIFECQINKILNTARDQAGSIVQKLLSDKNNIKKMVISGSKGNFINISQIIACVGQQNVNGKRIDSAFGSRCLPHFLFDDNGPETKGFVQNSYSSGLNPDEFFFHAMGGREGLIDTAIKTSETGYIQRRLSKIMEDIVVEYDLTVRNAQKEILEFFYGEDSIDAVFLENQPLNFANITYEELRISYKMDVKSPCYGLNTKGRFLLKLNSKQFFEKLQGQLDFEFLQLTRDRHILQQIFSSGIEINLFLPVNIQRLIMNANNFFRNIETSTSLFPLDIINSVKCVEKFLLNTLYRHKKNCKKNCVCCECLSVFNATLFFRMYLRIIFASKSVIYKHKFTKEKFSWILNEICLYFRKSIISPGEMVGMISSQSIGQPATQMTLNTFHYAGVSAKNVTLGIPRLKEIINVLKITKTPSLTVYIKKEYNFSYEKVKYLQQFLEFVTLKDMMSSISFFYDPDPFLTICSTDRNVIKQYFEISDQVLETTHIGTWVMRIILYKNKFIDKNLSLNQIIEKIKRKIKPLVLFTLNSDENNIPNLIRFKIFWPDNKWKKKNMKQHQLYTFDYSSLEIQYLKKMSFLMMSINLKDHGTSNIKKIFIQKTNVNNTVIKNDQLVGSSEFILDTEGIDLKYVLNCNIVDPTRTVSNDILETFKTFGIEAARKILIKEIKNLISFDGSYVNFRHIFLLADIMTHGGKLMSITRHGISKIEIGPIAKSSFEETVDIFYQSAVFGIYDNIKGVSANIMVGNLLSVGTGKVDLFVDDF</sequence>
<proteinExistence type="inferred from homology"/>
<evidence type="ECO:0000256" key="3">
    <source>
        <dbReference type="ARBA" id="ARBA00022679"/>
    </source>
</evidence>
<dbReference type="NCBIfam" id="NF006336">
    <property type="entry name" value="PRK08566.1"/>
    <property type="match status" value="1"/>
</dbReference>
<comment type="catalytic activity">
    <reaction evidence="6">
        <text>RNA(n) + a ribonucleoside 5'-triphosphate = RNA(n+1) + diphosphate</text>
        <dbReference type="Rhea" id="RHEA:21248"/>
        <dbReference type="Rhea" id="RHEA-COMP:14527"/>
        <dbReference type="Rhea" id="RHEA-COMP:17342"/>
        <dbReference type="ChEBI" id="CHEBI:33019"/>
        <dbReference type="ChEBI" id="CHEBI:61557"/>
        <dbReference type="ChEBI" id="CHEBI:140395"/>
        <dbReference type="EC" id="2.7.7.6"/>
    </reaction>
</comment>
<dbReference type="InterPro" id="IPR042102">
    <property type="entry name" value="RNA_pol_Rpb1_3_sf"/>
</dbReference>
<dbReference type="InterPro" id="IPR007073">
    <property type="entry name" value="RNA_pol_Rpb1_7"/>
</dbReference>
<dbReference type="Gene3D" id="1.10.150.390">
    <property type="match status" value="1"/>
</dbReference>
<keyword evidence="5 6" id="KW-0804">Transcription</keyword>
<keyword evidence="8" id="KW-0542">Nucleomorph</keyword>
<geneLocation type="nucleomorph" evidence="8"/>
<evidence type="ECO:0000256" key="4">
    <source>
        <dbReference type="ARBA" id="ARBA00022695"/>
    </source>
</evidence>
<dbReference type="InterPro" id="IPR007083">
    <property type="entry name" value="RNA_pol_Rpb1_4"/>
</dbReference>
<dbReference type="CDD" id="cd02733">
    <property type="entry name" value="RNAP_II_RPB1_N"/>
    <property type="match status" value="1"/>
</dbReference>
<dbReference type="Pfam" id="PF04990">
    <property type="entry name" value="RNA_pol_Rpb1_7"/>
    <property type="match status" value="1"/>
</dbReference>
<dbReference type="Gene3D" id="3.30.1490.180">
    <property type="entry name" value="RNA polymerase ii"/>
    <property type="match status" value="1"/>
</dbReference>
<dbReference type="InterPro" id="IPR007081">
    <property type="entry name" value="RNA_pol_Rpb1_5"/>
</dbReference>
<dbReference type="PANTHER" id="PTHR19376">
    <property type="entry name" value="DNA-DIRECTED RNA POLYMERASE"/>
    <property type="match status" value="1"/>
</dbReference>
<dbReference type="Gene3D" id="6.20.50.80">
    <property type="match status" value="1"/>
</dbReference>
<dbReference type="InterPro" id="IPR007066">
    <property type="entry name" value="RNA_pol_Rpb1_3"/>
</dbReference>
<dbReference type="FunFam" id="2.40.40.20:FF:000019">
    <property type="entry name" value="DNA-directed RNA polymerase II subunit RPB1"/>
    <property type="match status" value="1"/>
</dbReference>
<evidence type="ECO:0000256" key="2">
    <source>
        <dbReference type="ARBA" id="ARBA00022478"/>
    </source>
</evidence>
<dbReference type="InterPro" id="IPR038593">
    <property type="entry name" value="RNA_pol_Rpb1_7_sf"/>
</dbReference>
<dbReference type="PANTHER" id="PTHR19376:SF37">
    <property type="entry name" value="DNA-DIRECTED RNA POLYMERASE II SUBUNIT RPB1"/>
    <property type="match status" value="1"/>
</dbReference>
<dbReference type="Gene3D" id="1.10.274.100">
    <property type="entry name" value="RNA polymerase Rpb1, domain 3"/>
    <property type="match status" value="1"/>
</dbReference>
<dbReference type="Pfam" id="PF04997">
    <property type="entry name" value="RNA_pol_Rpb1_1"/>
    <property type="match status" value="1"/>
</dbReference>
<dbReference type="Gene3D" id="2.40.40.20">
    <property type="match status" value="1"/>
</dbReference>
<keyword evidence="2 6" id="KW-0240">DNA-directed RNA polymerase</keyword>
<feature type="domain" description="RNA polymerase N-terminal" evidence="7">
    <location>
        <begin position="212"/>
        <end position="515"/>
    </location>
</feature>
<dbReference type="GO" id="GO:0003899">
    <property type="term" value="F:DNA-directed RNA polymerase activity"/>
    <property type="evidence" value="ECO:0007669"/>
    <property type="project" value="UniProtKB-EC"/>
</dbReference>
<keyword evidence="4 6" id="KW-0548">Nucleotidyltransferase</keyword>
<dbReference type="Pfam" id="PF04992">
    <property type="entry name" value="RNA_pol_Rpb1_6"/>
    <property type="match status" value="1"/>
</dbReference>
<dbReference type="Gene3D" id="4.10.860.120">
    <property type="entry name" value="RNA polymerase II, clamp domain"/>
    <property type="match status" value="1"/>
</dbReference>
<evidence type="ECO:0000256" key="1">
    <source>
        <dbReference type="ARBA" id="ARBA00006460"/>
    </source>
</evidence>
<comment type="function">
    <text evidence="6">DNA-dependent RNA polymerase catalyzes the transcription of DNA into RNA using the four ribonucleoside triphosphates as substrates.</text>
</comment>